<feature type="region of interest" description="Disordered" evidence="1">
    <location>
        <begin position="120"/>
        <end position="145"/>
    </location>
</feature>
<proteinExistence type="predicted"/>
<evidence type="ECO:0000256" key="1">
    <source>
        <dbReference type="SAM" id="MobiDB-lite"/>
    </source>
</evidence>
<sequence length="145" mass="16028">MAMEAYSKAEENTEEVFLYVTFRNTVTPEEMQSILAKADSKGNIRVTEVYLSDNTKVKGSEAIAALFEENVKDITAVKVYCPGNFLIKLTALDGVYLVETEDSFSKDDFSAIDTSSEYDYYPDYSTTEPVTPPDAVPGDSTNVAE</sequence>
<dbReference type="EMBL" id="CBFJ010000088">
    <property type="protein sequence ID" value="CDC45585.1"/>
    <property type="molecule type" value="Genomic_DNA"/>
</dbReference>
<accession>R6RCM3</accession>
<evidence type="ECO:0000313" key="2">
    <source>
        <dbReference type="EMBL" id="CDC45585.1"/>
    </source>
</evidence>
<reference evidence="2" key="1">
    <citation type="submission" date="2012-11" db="EMBL/GenBank/DDBJ databases">
        <title>Dependencies among metagenomic species, viruses, plasmids and units of genetic variation.</title>
        <authorList>
            <person name="Nielsen H.B."/>
            <person name="Almeida M."/>
            <person name="Juncker A.S."/>
            <person name="Rasmussen S."/>
            <person name="Li J."/>
            <person name="Sunagawa S."/>
            <person name="Plichta D."/>
            <person name="Gautier L."/>
            <person name="Le Chatelier E."/>
            <person name="Peletier E."/>
            <person name="Bonde I."/>
            <person name="Nielsen T."/>
            <person name="Manichanh C."/>
            <person name="Arumugam M."/>
            <person name="Batto J."/>
            <person name="Santos M.B.Q.D."/>
            <person name="Blom N."/>
            <person name="Borruel N."/>
            <person name="Burgdorf K.S."/>
            <person name="Boumezbeur F."/>
            <person name="Casellas F."/>
            <person name="Dore J."/>
            <person name="Guarner F."/>
            <person name="Hansen T."/>
            <person name="Hildebrand F."/>
            <person name="Kaas R.S."/>
            <person name="Kennedy S."/>
            <person name="Kristiansen K."/>
            <person name="Kultima J.R."/>
            <person name="Leonard P."/>
            <person name="Levenez F."/>
            <person name="Lund O."/>
            <person name="Moumen B."/>
            <person name="Le Paslier D."/>
            <person name="Pons N."/>
            <person name="Pedersen O."/>
            <person name="Prifti E."/>
            <person name="Qin J."/>
            <person name="Raes J."/>
            <person name="Tap J."/>
            <person name="Tims S."/>
            <person name="Ussery D.W."/>
            <person name="Yamada T."/>
            <person name="MetaHit consortium"/>
            <person name="Renault P."/>
            <person name="Sicheritz-Ponten T."/>
            <person name="Bork P."/>
            <person name="Wang J."/>
            <person name="Brunak S."/>
            <person name="Ehrlich S.D."/>
        </authorList>
    </citation>
    <scope>NUCLEOTIDE SEQUENCE [LARGE SCALE GENOMIC DNA]</scope>
</reference>
<protein>
    <submittedName>
        <fullName evidence="2">Uncharacterized protein</fullName>
    </submittedName>
</protein>
<gene>
    <name evidence="2" type="ORF">BN788_01769</name>
</gene>
<dbReference type="Proteomes" id="UP000018142">
    <property type="component" value="Unassembled WGS sequence"/>
</dbReference>
<name>R6RCM3_9FIRM</name>
<organism evidence="2 3">
    <name type="scientific">[Eubacterium] siraeum CAG:80</name>
    <dbReference type="NCBI Taxonomy" id="1263080"/>
    <lineage>
        <taxon>Bacteria</taxon>
        <taxon>Bacillati</taxon>
        <taxon>Bacillota</taxon>
        <taxon>Clostridia</taxon>
        <taxon>Eubacteriales</taxon>
        <taxon>Oscillospiraceae</taxon>
        <taxon>Oscillospiraceae incertae sedis</taxon>
    </lineage>
</organism>
<evidence type="ECO:0000313" key="3">
    <source>
        <dbReference type="Proteomes" id="UP000018142"/>
    </source>
</evidence>
<comment type="caution">
    <text evidence="2">The sequence shown here is derived from an EMBL/GenBank/DDBJ whole genome shotgun (WGS) entry which is preliminary data.</text>
</comment>
<dbReference type="AlphaFoldDB" id="R6RCM3"/>